<dbReference type="FunFam" id="3.40.50.720:FF:000209">
    <property type="entry name" value="Polyketide synthase Pks12"/>
    <property type="match status" value="1"/>
</dbReference>
<evidence type="ECO:0000259" key="12">
    <source>
        <dbReference type="PROSITE" id="PS52019"/>
    </source>
</evidence>
<feature type="domain" description="Carrier" evidence="10">
    <location>
        <begin position="2472"/>
        <end position="2549"/>
    </location>
</feature>
<evidence type="ECO:0000256" key="4">
    <source>
        <dbReference type="ARBA" id="ARBA00022857"/>
    </source>
</evidence>
<dbReference type="GO" id="GO:0031177">
    <property type="term" value="F:phosphopantetheine binding"/>
    <property type="evidence" value="ECO:0007669"/>
    <property type="project" value="InterPro"/>
</dbReference>
<keyword evidence="14" id="KW-1185">Reference proteome</keyword>
<dbReference type="InterPro" id="IPR050091">
    <property type="entry name" value="PKS_NRPS_Biosynth_Enz"/>
</dbReference>
<dbReference type="InterPro" id="IPR014031">
    <property type="entry name" value="Ketoacyl_synth_C"/>
</dbReference>
<dbReference type="CDD" id="cd02440">
    <property type="entry name" value="AdoMet_MTases"/>
    <property type="match status" value="1"/>
</dbReference>
<dbReference type="InterPro" id="IPR049551">
    <property type="entry name" value="PKS_DH_C"/>
</dbReference>
<evidence type="ECO:0000256" key="3">
    <source>
        <dbReference type="ARBA" id="ARBA00022679"/>
    </source>
</evidence>
<dbReference type="InterPro" id="IPR029063">
    <property type="entry name" value="SAM-dependent_MTases_sf"/>
</dbReference>
<dbReference type="Gene3D" id="3.40.50.150">
    <property type="entry name" value="Vaccinia Virus protein VP39"/>
    <property type="match status" value="1"/>
</dbReference>
<dbReference type="Gene3D" id="3.90.180.10">
    <property type="entry name" value="Medium-chain alcohol dehydrogenases, catalytic domain"/>
    <property type="match status" value="1"/>
</dbReference>
<dbReference type="Pfam" id="PF21089">
    <property type="entry name" value="PKS_DH_N"/>
    <property type="match status" value="1"/>
</dbReference>
<dbReference type="Pfam" id="PF23297">
    <property type="entry name" value="ACP_SdgA_C"/>
    <property type="match status" value="1"/>
</dbReference>
<dbReference type="InterPro" id="IPR013217">
    <property type="entry name" value="Methyltransf_12"/>
</dbReference>
<dbReference type="OrthoDB" id="329835at2759"/>
<dbReference type="Gene3D" id="3.40.47.10">
    <property type="match status" value="1"/>
</dbReference>
<evidence type="ECO:0000256" key="7">
    <source>
        <dbReference type="ARBA" id="ARBA00023315"/>
    </source>
</evidence>
<dbReference type="InterPro" id="IPR049900">
    <property type="entry name" value="PKS_mFAS_DH"/>
</dbReference>
<dbReference type="Pfam" id="PF08242">
    <property type="entry name" value="Methyltransf_12"/>
    <property type="match status" value="1"/>
</dbReference>
<dbReference type="Gene3D" id="1.10.1200.10">
    <property type="entry name" value="ACP-like"/>
    <property type="match status" value="1"/>
</dbReference>
<dbReference type="SMART" id="SM00826">
    <property type="entry name" value="PKS_DH"/>
    <property type="match status" value="1"/>
</dbReference>
<dbReference type="GO" id="GO:0006633">
    <property type="term" value="P:fatty acid biosynthetic process"/>
    <property type="evidence" value="ECO:0007669"/>
    <property type="project" value="InterPro"/>
</dbReference>
<feature type="domain" description="Ketosynthase family 3 (KS3)" evidence="11">
    <location>
        <begin position="1"/>
        <end position="426"/>
    </location>
</feature>
<dbReference type="Pfam" id="PF00109">
    <property type="entry name" value="ketoacyl-synt"/>
    <property type="match status" value="1"/>
</dbReference>
<dbReference type="SUPFAM" id="SSF55048">
    <property type="entry name" value="Probable ACP-binding domain of malonyl-CoA ACP transacylase"/>
    <property type="match status" value="1"/>
</dbReference>
<dbReference type="Gene3D" id="3.10.129.110">
    <property type="entry name" value="Polyketide synthase dehydratase"/>
    <property type="match status" value="1"/>
</dbReference>
<dbReference type="Pfam" id="PF14765">
    <property type="entry name" value="PS-DH"/>
    <property type="match status" value="1"/>
</dbReference>
<dbReference type="Pfam" id="PF00698">
    <property type="entry name" value="Acyl_transf_1"/>
    <property type="match status" value="1"/>
</dbReference>
<dbReference type="InterPro" id="IPR032821">
    <property type="entry name" value="PKS_assoc"/>
</dbReference>
<feature type="active site" description="Proton donor; for dehydratase activity" evidence="8">
    <location>
        <position position="1177"/>
    </location>
</feature>
<dbReference type="GO" id="GO:0044550">
    <property type="term" value="P:secondary metabolite biosynthetic process"/>
    <property type="evidence" value="ECO:0007669"/>
    <property type="project" value="TreeGrafter"/>
</dbReference>
<dbReference type="GO" id="GO:0016491">
    <property type="term" value="F:oxidoreductase activity"/>
    <property type="evidence" value="ECO:0007669"/>
    <property type="project" value="UniProtKB-KW"/>
</dbReference>
<feature type="region of interest" description="Disordered" evidence="9">
    <location>
        <begin position="126"/>
        <end position="146"/>
    </location>
</feature>
<dbReference type="SMART" id="SM00829">
    <property type="entry name" value="PKS_ER"/>
    <property type="match status" value="1"/>
</dbReference>
<dbReference type="Pfam" id="PF08659">
    <property type="entry name" value="KR"/>
    <property type="match status" value="1"/>
</dbReference>
<keyword evidence="4" id="KW-0521">NADP</keyword>
<dbReference type="GO" id="GO:1901336">
    <property type="term" value="P:lactone biosynthetic process"/>
    <property type="evidence" value="ECO:0007669"/>
    <property type="project" value="UniProtKB-ARBA"/>
</dbReference>
<dbReference type="Gene3D" id="3.30.70.3290">
    <property type="match status" value="1"/>
</dbReference>
<evidence type="ECO:0000256" key="1">
    <source>
        <dbReference type="ARBA" id="ARBA00022450"/>
    </source>
</evidence>
<dbReference type="InterPro" id="IPR042104">
    <property type="entry name" value="PKS_dehydratase_sf"/>
</dbReference>
<dbReference type="PROSITE" id="PS00012">
    <property type="entry name" value="PHOSPHOPANTETHEINE"/>
    <property type="match status" value="1"/>
</dbReference>
<dbReference type="CDD" id="cd05195">
    <property type="entry name" value="enoyl_red"/>
    <property type="match status" value="1"/>
</dbReference>
<evidence type="ECO:0000259" key="11">
    <source>
        <dbReference type="PROSITE" id="PS52004"/>
    </source>
</evidence>
<feature type="region of interest" description="N-terminal hotdog fold" evidence="8">
    <location>
        <begin position="953"/>
        <end position="1089"/>
    </location>
</feature>
<dbReference type="SUPFAM" id="SSF52151">
    <property type="entry name" value="FabD/lysophospholipase-like"/>
    <property type="match status" value="1"/>
</dbReference>
<protein>
    <submittedName>
        <fullName evidence="13">Polyketide synthase PksD</fullName>
    </submittedName>
</protein>
<evidence type="ECO:0000256" key="6">
    <source>
        <dbReference type="ARBA" id="ARBA00023268"/>
    </source>
</evidence>
<dbReference type="SUPFAM" id="SSF53335">
    <property type="entry name" value="S-adenosyl-L-methionine-dependent methyltransferases"/>
    <property type="match status" value="1"/>
</dbReference>
<dbReference type="PROSITE" id="PS50075">
    <property type="entry name" value="CARRIER"/>
    <property type="match status" value="1"/>
</dbReference>
<dbReference type="InterPro" id="IPR016036">
    <property type="entry name" value="Malonyl_transacylase_ACP-bd"/>
</dbReference>
<dbReference type="InterPro" id="IPR049552">
    <property type="entry name" value="PKS_DH_N"/>
</dbReference>
<keyword evidence="1" id="KW-0596">Phosphopantetheine</keyword>
<keyword evidence="2" id="KW-0597">Phosphoprotein</keyword>
<dbReference type="InterPro" id="IPR016039">
    <property type="entry name" value="Thiolase-like"/>
</dbReference>
<feature type="active site" description="Proton acceptor; for dehydratase activity" evidence="8">
    <location>
        <position position="985"/>
    </location>
</feature>
<dbReference type="SUPFAM" id="SSF50129">
    <property type="entry name" value="GroES-like"/>
    <property type="match status" value="1"/>
</dbReference>
<dbReference type="InterPro" id="IPR020843">
    <property type="entry name" value="ER"/>
</dbReference>
<dbReference type="InterPro" id="IPR020841">
    <property type="entry name" value="PKS_Beta-ketoAc_synthase_dom"/>
</dbReference>
<dbReference type="Gene3D" id="3.40.366.10">
    <property type="entry name" value="Malonyl-Coenzyme A Acyl Carrier Protein, domain 2"/>
    <property type="match status" value="1"/>
</dbReference>
<feature type="compositionally biased region" description="Basic and acidic residues" evidence="9">
    <location>
        <begin position="127"/>
        <end position="138"/>
    </location>
</feature>
<keyword evidence="5" id="KW-0560">Oxidoreductase</keyword>
<evidence type="ECO:0000259" key="10">
    <source>
        <dbReference type="PROSITE" id="PS50075"/>
    </source>
</evidence>
<evidence type="ECO:0000313" key="13">
    <source>
        <dbReference type="EMBL" id="PVI00072.1"/>
    </source>
</evidence>
<dbReference type="InterPro" id="IPR013968">
    <property type="entry name" value="PKS_KR"/>
</dbReference>
<reference evidence="13 14" key="1">
    <citation type="journal article" date="2018" name="Sci. Rep.">
        <title>Comparative genomics provides insights into the lifestyle and reveals functional heterogeneity of dark septate endophytic fungi.</title>
        <authorList>
            <person name="Knapp D.G."/>
            <person name="Nemeth J.B."/>
            <person name="Barry K."/>
            <person name="Hainaut M."/>
            <person name="Henrissat B."/>
            <person name="Johnson J."/>
            <person name="Kuo A."/>
            <person name="Lim J.H.P."/>
            <person name="Lipzen A."/>
            <person name="Nolan M."/>
            <person name="Ohm R.A."/>
            <person name="Tamas L."/>
            <person name="Grigoriev I.V."/>
            <person name="Spatafora J.W."/>
            <person name="Nagy L.G."/>
            <person name="Kovacs G.M."/>
        </authorList>
    </citation>
    <scope>NUCLEOTIDE SEQUENCE [LARGE SCALE GENOMIC DNA]</scope>
    <source>
        <strain evidence="13 14">DSE2036</strain>
    </source>
</reference>
<sequence length="2555" mass="281342">MEPIAIVGYAFKLPQGIEDESSLWEVLEQGRSVMTEWPANRVNVNAFSQTHVGRNNTLPSAGAHFLSEDPTVFDAPFFSISSKEAASMDPQQRMLLETSYHALENAGIPVESVAGTETGVFSGSMESDYHRTVSKDPDEAPNNTATGASVSILSNRLSWYFDLKGPSMQLNTACSSSMIAVDLACQSLRSGQSSMALVTGSNIMLGPELSLYLANMNMLSADGLSYSFDHRANGYSRGEGVIVLVLKTLTTAIRNKDKIRAIIRGTGSNQDGRTPGITQPSSSSQETLIRHVYTSCNIDLKSTRYVEAHGTGTQIGDSTEMKALGSVFRQVRSPRAPLYVGSIKSNIGHLEGGSGLAGILKCALILEKGIIPPNALFEKLNAKINAKRNNLQVPDSCISWPDNGLRRASVNSFGFGGSNAHAVMDDAYHTLEALNLQNGLQVISPPADTESNDNIRPIKNGTAKHANGAAPTKTNGTTHQADPNYQLLVYSARDEDALKRVLERYSSYYDTHIAASPEKLRKLAYTLSSRRSLMTMRSFSVGDVNSSSESIGIPNSECVRSSLDTQLCFVFTGQGAQYTKMGLDLILYPVFMTAMREANKAFQSFGSDWSLFGNGEFINSPQFSQPLCTALQIALVDLLRSFGVSPSAVVGHSSGEIAAAYAIGALSLESACKIAFHRGRLSGQLAAQLASSEKSGAMMSVNIRESEFRDYVDKFLSNADIHVACVNSPSNITVAGLETDIDVLKYHLDDDGIFAQKIKTGIAYHTSVMEQIASEYLSSLESLEDTDQEVTATLMVSSVTGQKVSSAELARGQYWVDNLTSPVRFVDAIQYLSQAAPKLDNIKDISDYIEIGPHGALRRPIMDTLAQLSNKKASKYASVLSKLQSPRKTVMQLAGHLFTRGYPVSLAAVNQQPEDVTPSLLSDTPPYPFDRTQKYWYESRLSRDWRLRGSSPRNVLGIRATDWNPLEPRWRKMLSIEEMPWVADHVVDGAIVFPAAGSVVMALEAVRQTVLVQQEQQKLSGFIVKSATFASPIFVEPEKKTEVVTQLRGIQHAYDRSSLRFEVVIFSVGEDGTWTECFKSVVHAQVQENTITEVDGGREVREFSQSKLRNYEQAKLSCKNEVPKQHFYEWLDKQSLSYGEAFALAEDIFWDGNEQCVARVNNAQELYEGVVHPTVLDTCFQLCSTAPSSGMTNALSTFIPHQMRDTWISATGWQHPDTSSVRMKTQSKLNTSLTGINCSVTILNDDGSLLCHARHVGMSAVANKTATDDDQQKRLLHSYDWQPQLSLLSKRQLSEYCKVDDFYDDENFAIDYCVRLETALRTRLGRILPDLKGALGPDTPEYFRRYVTWIERQLNQKPNPAAEAMNDEQLDAELATLRKTRPSWRIFIEVLQNLTAIIKKETDALQLLFSTPLAQDLYDEFFVRTCNHKFISYLELASHQTPDQRILEVGAGTGGWTNQVLKILSQVEKRTGGTAFSEYVYTDISPAYFEGARERFAEYGERMSFKTFDLEQDITATLEPGTFDMILAGSVIHATKNLSKTLSNLRRALKPGGQLIFLETTAPECFVVDFGFGILPGWWCGEEESRAWGPTMTESEWDVLLKESGYLGNDMVIKDYRDDRAHYVSIIVASADTPSHTATEESKILVVVNDQGDKKQKMIASGLSETVFNSSAYRSTVLSISQIADSEVHSTDKVIFLADIGESLLADPSEDSFKLIHQWIQNSKELLWVTVSNNSLPEHPYAGIKDGFLRVVRTENDNKRIISLSLEDDVSDNQTHLQHIAQVYHTAFELKSPDLEYIVREGKILTARLILESELNKDLTASINPQTRQETWLPGPPLKLEVGTRGSLDTLRFVEDEERAALEPTEIEIEIKAFAIGFRDVFSALGRLDENEFGTDCAGVVKRVGSGCTALRPGDRVCTSSFGCMRTHVHCDEADAFKLPDTLTMEEACGVINPIMTAWYSLVDVGRLRKGEKILIHAASGSTGQAAIQVAQMIGAEVYATVGYDHKKQLLIDDYGIPSSHIFYSRDLSFADGVMRMTEGYGVDMVLNSLVGEGLRASWECIAPYGRFIEMGKADINSNTPLPMSGFARNVSFSAVDLRHLTFSRKDQARDLFFTTMNLVKDGVIHCPKPWHTYSVAAIEDAFRYLQSGKSTGRVVVKVEHSAKVQKHLISRRTCAFDPKATYLIAAGLGGVGRSILRWMALRGARKLLVPSRSGAASQAAMTLVKDLASQGVKIETPKCDLSVPNAVQELVSNYTHMGQIRGCINASMVLQDSVFENMTHSQWQTTIRSKVNSSWNLHNSLPQDLDFFILLSSAAGVIGNAGQSNYAAGCTFQDSLTRFRSSKGLKKSVSIDLGPMRTVGAVAEHEGLKRNFEKYPGLALIEEEEFLTLLDILCDSSNNDPRSSGAESQVTMGIITPSDFEIADGADLPLEHLHRSLFAYFNRTSSASNASASANTINAALLFRQASSIEEKTAIVLDSLVRKIARALSIKAEDVDVEKPLHLYGVDSLVAVELRNWIAKEFAAEVPVFELMSGKSVGTIGGLVVRGSKGGRGA</sequence>
<keyword evidence="3" id="KW-0808">Transferase</keyword>
<dbReference type="InterPro" id="IPR036291">
    <property type="entry name" value="NAD(P)-bd_dom_sf"/>
</dbReference>
<gene>
    <name evidence="13" type="ORF">DM02DRAFT_593308</name>
</gene>
<dbReference type="InterPro" id="IPR020807">
    <property type="entry name" value="PKS_DH"/>
</dbReference>
<dbReference type="STRING" id="97972.A0A2V1DQD1"/>
<dbReference type="SMART" id="SM00822">
    <property type="entry name" value="PKS_KR"/>
    <property type="match status" value="1"/>
</dbReference>
<dbReference type="InterPro" id="IPR018201">
    <property type="entry name" value="Ketoacyl_synth_AS"/>
</dbReference>
<feature type="region of interest" description="Disordered" evidence="9">
    <location>
        <begin position="460"/>
        <end position="480"/>
    </location>
</feature>
<dbReference type="InterPro" id="IPR020806">
    <property type="entry name" value="PKS_PP-bd"/>
</dbReference>
<evidence type="ECO:0000256" key="2">
    <source>
        <dbReference type="ARBA" id="ARBA00022553"/>
    </source>
</evidence>
<dbReference type="InterPro" id="IPR013154">
    <property type="entry name" value="ADH-like_N"/>
</dbReference>
<accession>A0A2V1DQD1</accession>
<dbReference type="InterPro" id="IPR014043">
    <property type="entry name" value="Acyl_transferase_dom"/>
</dbReference>
<dbReference type="PROSITE" id="PS00606">
    <property type="entry name" value="KS3_1"/>
    <property type="match status" value="1"/>
</dbReference>
<dbReference type="InterPro" id="IPR036736">
    <property type="entry name" value="ACP-like_sf"/>
</dbReference>
<dbReference type="InterPro" id="IPR006162">
    <property type="entry name" value="Ppantetheine_attach_site"/>
</dbReference>
<dbReference type="InterPro" id="IPR001227">
    <property type="entry name" value="Ac_transferase_dom_sf"/>
</dbReference>
<dbReference type="Pfam" id="PF02801">
    <property type="entry name" value="Ketoacyl-synt_C"/>
    <property type="match status" value="1"/>
</dbReference>
<dbReference type="PROSITE" id="PS52019">
    <property type="entry name" value="PKS_MFAS_DH"/>
    <property type="match status" value="1"/>
</dbReference>
<evidence type="ECO:0000256" key="8">
    <source>
        <dbReference type="PROSITE-ProRule" id="PRU01363"/>
    </source>
</evidence>
<proteinExistence type="predicted"/>
<dbReference type="Pfam" id="PF16197">
    <property type="entry name" value="KAsynt_C_assoc"/>
    <property type="match status" value="1"/>
</dbReference>
<dbReference type="GO" id="GO:0004315">
    <property type="term" value="F:3-oxoacyl-[acyl-carrier-protein] synthase activity"/>
    <property type="evidence" value="ECO:0007669"/>
    <property type="project" value="InterPro"/>
</dbReference>
<keyword evidence="7" id="KW-0012">Acyltransferase</keyword>
<dbReference type="PANTHER" id="PTHR43775">
    <property type="entry name" value="FATTY ACID SYNTHASE"/>
    <property type="match status" value="1"/>
</dbReference>
<dbReference type="SMART" id="SM00823">
    <property type="entry name" value="PKS_PP"/>
    <property type="match status" value="1"/>
</dbReference>
<dbReference type="Pfam" id="PF13602">
    <property type="entry name" value="ADH_zinc_N_2"/>
    <property type="match status" value="1"/>
</dbReference>
<dbReference type="CDD" id="cd00833">
    <property type="entry name" value="PKS"/>
    <property type="match status" value="1"/>
</dbReference>
<dbReference type="SMART" id="SM00827">
    <property type="entry name" value="PKS_AT"/>
    <property type="match status" value="1"/>
</dbReference>
<dbReference type="SMART" id="SM00825">
    <property type="entry name" value="PKS_KS"/>
    <property type="match status" value="1"/>
</dbReference>
<dbReference type="InterPro" id="IPR057326">
    <property type="entry name" value="KR_dom"/>
</dbReference>
<name>A0A2V1DQD1_9PLEO</name>
<dbReference type="SUPFAM" id="SSF47336">
    <property type="entry name" value="ACP-like"/>
    <property type="match status" value="1"/>
</dbReference>
<dbReference type="Pfam" id="PF08240">
    <property type="entry name" value="ADH_N"/>
    <property type="match status" value="1"/>
</dbReference>
<dbReference type="PROSITE" id="PS52004">
    <property type="entry name" value="KS3_2"/>
    <property type="match status" value="1"/>
</dbReference>
<dbReference type="InterPro" id="IPR016035">
    <property type="entry name" value="Acyl_Trfase/lysoPLipase"/>
</dbReference>
<dbReference type="GO" id="GO:0004312">
    <property type="term" value="F:fatty acid synthase activity"/>
    <property type="evidence" value="ECO:0007669"/>
    <property type="project" value="TreeGrafter"/>
</dbReference>
<dbReference type="Proteomes" id="UP000244855">
    <property type="component" value="Unassembled WGS sequence"/>
</dbReference>
<organism evidence="13 14">
    <name type="scientific">Periconia macrospinosa</name>
    <dbReference type="NCBI Taxonomy" id="97972"/>
    <lineage>
        <taxon>Eukaryota</taxon>
        <taxon>Fungi</taxon>
        <taxon>Dikarya</taxon>
        <taxon>Ascomycota</taxon>
        <taxon>Pezizomycotina</taxon>
        <taxon>Dothideomycetes</taxon>
        <taxon>Pleosporomycetidae</taxon>
        <taxon>Pleosporales</taxon>
        <taxon>Massarineae</taxon>
        <taxon>Periconiaceae</taxon>
        <taxon>Periconia</taxon>
    </lineage>
</organism>
<evidence type="ECO:0000256" key="5">
    <source>
        <dbReference type="ARBA" id="ARBA00023002"/>
    </source>
</evidence>
<feature type="region of interest" description="C-terminal hotdog fold" evidence="8">
    <location>
        <begin position="1119"/>
        <end position="1267"/>
    </location>
</feature>
<dbReference type="SUPFAM" id="SSF53901">
    <property type="entry name" value="Thiolase-like"/>
    <property type="match status" value="1"/>
</dbReference>
<dbReference type="InterPro" id="IPR009081">
    <property type="entry name" value="PP-bd_ACP"/>
</dbReference>
<dbReference type="EMBL" id="KZ805379">
    <property type="protein sequence ID" value="PVI00072.1"/>
    <property type="molecule type" value="Genomic_DNA"/>
</dbReference>
<evidence type="ECO:0000313" key="14">
    <source>
        <dbReference type="Proteomes" id="UP000244855"/>
    </source>
</evidence>
<dbReference type="InterPro" id="IPR014030">
    <property type="entry name" value="Ketoacyl_synth_N"/>
</dbReference>
<feature type="domain" description="PKS/mFAS DH" evidence="12">
    <location>
        <begin position="953"/>
        <end position="1267"/>
    </location>
</feature>
<keyword evidence="6" id="KW-0511">Multifunctional enzyme</keyword>
<evidence type="ECO:0000256" key="9">
    <source>
        <dbReference type="SAM" id="MobiDB-lite"/>
    </source>
</evidence>
<dbReference type="Gene3D" id="3.40.50.720">
    <property type="entry name" value="NAD(P)-binding Rossmann-like Domain"/>
    <property type="match status" value="1"/>
</dbReference>
<dbReference type="SUPFAM" id="SSF51735">
    <property type="entry name" value="NAD(P)-binding Rossmann-fold domains"/>
    <property type="match status" value="2"/>
</dbReference>
<dbReference type="PANTHER" id="PTHR43775:SF29">
    <property type="entry name" value="ASPERFURANONE POLYKETIDE SYNTHASE AFOG-RELATED"/>
    <property type="match status" value="1"/>
</dbReference>
<dbReference type="InterPro" id="IPR011032">
    <property type="entry name" value="GroES-like_sf"/>
</dbReference>